<proteinExistence type="predicted"/>
<dbReference type="Gene3D" id="3.40.525.10">
    <property type="entry name" value="CRAL-TRIO lipid binding domain"/>
    <property type="match status" value="1"/>
</dbReference>
<dbReference type="SUPFAM" id="SSF46938">
    <property type="entry name" value="CRAL/TRIO N-terminal domain"/>
    <property type="match status" value="1"/>
</dbReference>
<feature type="non-terminal residue" evidence="1">
    <location>
        <position position="283"/>
    </location>
</feature>
<dbReference type="PANTHER" id="PTHR45824">
    <property type="entry name" value="GH16843P"/>
    <property type="match status" value="1"/>
</dbReference>
<evidence type="ECO:0000313" key="1">
    <source>
        <dbReference type="EMBL" id="CAK0831626.1"/>
    </source>
</evidence>
<dbReference type="InterPro" id="IPR052578">
    <property type="entry name" value="PI_Transfer_CRAL-TRIO"/>
</dbReference>
<dbReference type="Proteomes" id="UP001189429">
    <property type="component" value="Unassembled WGS sequence"/>
</dbReference>
<reference evidence="1" key="1">
    <citation type="submission" date="2023-10" db="EMBL/GenBank/DDBJ databases">
        <authorList>
            <person name="Chen Y."/>
            <person name="Shah S."/>
            <person name="Dougan E. K."/>
            <person name="Thang M."/>
            <person name="Chan C."/>
        </authorList>
    </citation>
    <scope>NUCLEOTIDE SEQUENCE [LARGE SCALE GENOMIC DNA]</scope>
</reference>
<dbReference type="EMBL" id="CAUYUJ010011355">
    <property type="protein sequence ID" value="CAK0831626.1"/>
    <property type="molecule type" value="Genomic_DNA"/>
</dbReference>
<comment type="caution">
    <text evidence="1">The sequence shown here is derived from an EMBL/GenBank/DDBJ whole genome shotgun (WGS) entry which is preliminary data.</text>
</comment>
<feature type="non-terminal residue" evidence="1">
    <location>
        <position position="1"/>
    </location>
</feature>
<organism evidence="1 2">
    <name type="scientific">Prorocentrum cordatum</name>
    <dbReference type="NCBI Taxonomy" id="2364126"/>
    <lineage>
        <taxon>Eukaryota</taxon>
        <taxon>Sar</taxon>
        <taxon>Alveolata</taxon>
        <taxon>Dinophyceae</taxon>
        <taxon>Prorocentrales</taxon>
        <taxon>Prorocentraceae</taxon>
        <taxon>Prorocentrum</taxon>
    </lineage>
</organism>
<dbReference type="InterPro" id="IPR036865">
    <property type="entry name" value="CRAL-TRIO_dom_sf"/>
</dbReference>
<gene>
    <name evidence="1" type="ORF">PCOR1329_LOCUS29910</name>
</gene>
<evidence type="ECO:0000313" key="2">
    <source>
        <dbReference type="Proteomes" id="UP001189429"/>
    </source>
</evidence>
<sequence>RGPGLFAEPRTDVRAPACPMAPRAASRQWPLADQPHGVPRVLVFGRRTCCPALRAVFAPSDRRVRGQADEQSVASDPDAACSKTACSLGSTCSHDLDLSSADGEQSATLLTPKVDEQRAALLEEDRALFDLDARRREAARAAVPHLRRRADGLLAGVAAEACADAVHFCSDDTLTRYLMTSEGNVEKAASMLKASLEWRASFFEGIDMAFARSSGSAPPRTLCPCCQSDPRQHSFFRIGSDAAGRDVIYSCAGRALNKNCEDGMKHMALELERMFRGSSSPGQ</sequence>
<accession>A0ABN9SIR8</accession>
<dbReference type="PANTHER" id="PTHR45824:SF29">
    <property type="entry name" value="GH16843P"/>
    <property type="match status" value="1"/>
</dbReference>
<dbReference type="InterPro" id="IPR036273">
    <property type="entry name" value="CRAL/TRIO_N_dom_sf"/>
</dbReference>
<protein>
    <recommendedName>
        <fullName evidence="3">CRAL/TRIO N-terminal domain-containing protein</fullName>
    </recommendedName>
</protein>
<name>A0ABN9SIR8_9DINO</name>
<evidence type="ECO:0008006" key="3">
    <source>
        <dbReference type="Google" id="ProtNLM"/>
    </source>
</evidence>
<keyword evidence="2" id="KW-1185">Reference proteome</keyword>